<keyword evidence="5 10" id="KW-0315">Glutamine amidotransferase</keyword>
<dbReference type="HAMAP" id="MF_00278">
    <property type="entry name" value="HisH"/>
    <property type="match status" value="1"/>
</dbReference>
<evidence type="ECO:0000313" key="13">
    <source>
        <dbReference type="EMBL" id="HIQ80231.1"/>
    </source>
</evidence>
<name>A0A9D0ZHC9_9FIRM</name>
<dbReference type="Gene3D" id="3.40.50.880">
    <property type="match status" value="1"/>
</dbReference>
<dbReference type="AlphaFoldDB" id="A0A9D0ZHC9"/>
<dbReference type="GO" id="GO:0000105">
    <property type="term" value="P:L-histidine biosynthetic process"/>
    <property type="evidence" value="ECO:0007669"/>
    <property type="project" value="UniProtKB-UniRule"/>
</dbReference>
<evidence type="ECO:0000256" key="6">
    <source>
        <dbReference type="ARBA" id="ARBA00023102"/>
    </source>
</evidence>
<dbReference type="NCBIfam" id="TIGR01855">
    <property type="entry name" value="IMP_synth_hisH"/>
    <property type="match status" value="1"/>
</dbReference>
<evidence type="ECO:0000256" key="9">
    <source>
        <dbReference type="ARBA" id="ARBA00049534"/>
    </source>
</evidence>
<feature type="active site" evidence="10 11">
    <location>
        <position position="187"/>
    </location>
</feature>
<comment type="function">
    <text evidence="10">IGPS catalyzes the conversion of PRFAR and glutamine to IGP, AICAR and glutamate. The HisH subunit catalyzes the hydrolysis of glutamine to glutamate and ammonia as part of the synthesis of IGP and AICAR. The resulting ammonia molecule is channeled to the active site of HisF.</text>
</comment>
<comment type="subunit">
    <text evidence="2 10">Heterodimer of HisH and HisF.</text>
</comment>
<dbReference type="PIRSF" id="PIRSF000495">
    <property type="entry name" value="Amidotransf_hisH"/>
    <property type="match status" value="1"/>
</dbReference>
<dbReference type="GO" id="GO:0016829">
    <property type="term" value="F:lyase activity"/>
    <property type="evidence" value="ECO:0007669"/>
    <property type="project" value="UniProtKB-KW"/>
</dbReference>
<keyword evidence="6 10" id="KW-0368">Histidine biosynthesis</keyword>
<comment type="caution">
    <text evidence="13">The sequence shown here is derived from an EMBL/GenBank/DDBJ whole genome shotgun (WGS) entry which is preliminary data.</text>
</comment>
<evidence type="ECO:0000313" key="14">
    <source>
        <dbReference type="Proteomes" id="UP000886787"/>
    </source>
</evidence>
<evidence type="ECO:0000256" key="4">
    <source>
        <dbReference type="ARBA" id="ARBA00022801"/>
    </source>
</evidence>
<dbReference type="GO" id="GO:0000107">
    <property type="term" value="F:imidazoleglycerol-phosphate synthase activity"/>
    <property type="evidence" value="ECO:0007669"/>
    <property type="project" value="UniProtKB-UniRule"/>
</dbReference>
<dbReference type="Pfam" id="PF00117">
    <property type="entry name" value="GATase"/>
    <property type="match status" value="1"/>
</dbReference>
<evidence type="ECO:0000256" key="5">
    <source>
        <dbReference type="ARBA" id="ARBA00022962"/>
    </source>
</evidence>
<gene>
    <name evidence="10 13" type="primary">hisH</name>
    <name evidence="13" type="ORF">IAD32_02975</name>
</gene>
<evidence type="ECO:0000256" key="7">
    <source>
        <dbReference type="ARBA" id="ARBA00023239"/>
    </source>
</evidence>
<evidence type="ECO:0000256" key="1">
    <source>
        <dbReference type="ARBA" id="ARBA00005091"/>
    </source>
</evidence>
<reference evidence="13" key="2">
    <citation type="journal article" date="2021" name="PeerJ">
        <title>Extensive microbial diversity within the chicken gut microbiome revealed by metagenomics and culture.</title>
        <authorList>
            <person name="Gilroy R."/>
            <person name="Ravi A."/>
            <person name="Getino M."/>
            <person name="Pursley I."/>
            <person name="Horton D.L."/>
            <person name="Alikhan N.F."/>
            <person name="Baker D."/>
            <person name="Gharbi K."/>
            <person name="Hall N."/>
            <person name="Watson M."/>
            <person name="Adriaenssens E.M."/>
            <person name="Foster-Nyarko E."/>
            <person name="Jarju S."/>
            <person name="Secka A."/>
            <person name="Antonio M."/>
            <person name="Oren A."/>
            <person name="Chaudhuri R.R."/>
            <person name="La Ragione R."/>
            <person name="Hildebrand F."/>
            <person name="Pallen M.J."/>
        </authorList>
    </citation>
    <scope>NUCLEOTIDE SEQUENCE</scope>
    <source>
        <strain evidence="13">ChiSjej1B19-3389</strain>
    </source>
</reference>
<keyword evidence="3 10" id="KW-0028">Amino-acid biosynthesis</keyword>
<dbReference type="PROSITE" id="PS51273">
    <property type="entry name" value="GATASE_TYPE_1"/>
    <property type="match status" value="1"/>
</dbReference>
<dbReference type="EC" id="4.3.2.10" evidence="10"/>
<sequence>MIAVIDYGAGNLQSVVKALTHIGCKCIITRDKETLLRCDGAILPGVGSFGEAMHCMEQRHMRSAVLAFKNTGKPFLGICLGLQLLFPGSEESPGVDGLSFFPGSIRKIPNTTGKLKIPHMGWNSLSIRDYGGIYAGIEENPYVYFVHSYYLKASQPSIVTAQTEYGGTVIDASVQYKNVVATQFHPEKSGETGLKMLKNFAGMAGQPV</sequence>
<dbReference type="CDD" id="cd01748">
    <property type="entry name" value="GATase1_IGP_Synthase"/>
    <property type="match status" value="1"/>
</dbReference>
<dbReference type="InterPro" id="IPR010139">
    <property type="entry name" value="Imidazole-glycPsynth_HisH"/>
</dbReference>
<evidence type="ECO:0000256" key="10">
    <source>
        <dbReference type="HAMAP-Rule" id="MF_00278"/>
    </source>
</evidence>
<protein>
    <recommendedName>
        <fullName evidence="10">Imidazole glycerol phosphate synthase subunit HisH</fullName>
        <ecNumber evidence="10">4.3.2.10</ecNumber>
    </recommendedName>
    <alternativeName>
        <fullName evidence="10">IGP synthase glutaminase subunit</fullName>
        <ecNumber evidence="10">3.5.1.2</ecNumber>
    </alternativeName>
    <alternativeName>
        <fullName evidence="10">IGP synthase subunit HisH</fullName>
    </alternativeName>
    <alternativeName>
        <fullName evidence="10">ImGP synthase subunit HisH</fullName>
        <shortName evidence="10">IGPS subunit HisH</shortName>
    </alternativeName>
</protein>
<comment type="catalytic activity">
    <reaction evidence="8 10">
        <text>5-[(5-phospho-1-deoxy-D-ribulos-1-ylimino)methylamino]-1-(5-phospho-beta-D-ribosyl)imidazole-4-carboxamide + L-glutamine = D-erythro-1-(imidazol-4-yl)glycerol 3-phosphate + 5-amino-1-(5-phospho-beta-D-ribosyl)imidazole-4-carboxamide + L-glutamate + H(+)</text>
        <dbReference type="Rhea" id="RHEA:24793"/>
        <dbReference type="ChEBI" id="CHEBI:15378"/>
        <dbReference type="ChEBI" id="CHEBI:29985"/>
        <dbReference type="ChEBI" id="CHEBI:58278"/>
        <dbReference type="ChEBI" id="CHEBI:58359"/>
        <dbReference type="ChEBI" id="CHEBI:58475"/>
        <dbReference type="ChEBI" id="CHEBI:58525"/>
        <dbReference type="EC" id="4.3.2.10"/>
    </reaction>
</comment>
<keyword evidence="4 10" id="KW-0378">Hydrolase</keyword>
<dbReference type="SUPFAM" id="SSF52317">
    <property type="entry name" value="Class I glutamine amidotransferase-like"/>
    <property type="match status" value="1"/>
</dbReference>
<dbReference type="GO" id="GO:0004359">
    <property type="term" value="F:glutaminase activity"/>
    <property type="evidence" value="ECO:0007669"/>
    <property type="project" value="UniProtKB-EC"/>
</dbReference>
<dbReference type="Proteomes" id="UP000886787">
    <property type="component" value="Unassembled WGS sequence"/>
</dbReference>
<evidence type="ECO:0000256" key="11">
    <source>
        <dbReference type="PIRSR" id="PIRSR000495-1"/>
    </source>
</evidence>
<dbReference type="InterPro" id="IPR017926">
    <property type="entry name" value="GATASE"/>
</dbReference>
<feature type="active site" description="Nucleophile" evidence="10 11">
    <location>
        <position position="79"/>
    </location>
</feature>
<evidence type="ECO:0000256" key="3">
    <source>
        <dbReference type="ARBA" id="ARBA00022605"/>
    </source>
</evidence>
<accession>A0A9D0ZHC9</accession>
<comment type="subcellular location">
    <subcellularLocation>
        <location evidence="10">Cytoplasm</location>
    </subcellularLocation>
</comment>
<proteinExistence type="inferred from homology"/>
<feature type="domain" description="Glutamine amidotransferase" evidence="12">
    <location>
        <begin position="4"/>
        <end position="200"/>
    </location>
</feature>
<reference evidence="13" key="1">
    <citation type="submission" date="2020-10" db="EMBL/GenBank/DDBJ databases">
        <authorList>
            <person name="Gilroy R."/>
        </authorList>
    </citation>
    <scope>NUCLEOTIDE SEQUENCE</scope>
    <source>
        <strain evidence="13">ChiSjej1B19-3389</strain>
    </source>
</reference>
<comment type="catalytic activity">
    <reaction evidence="9 10">
        <text>L-glutamine + H2O = L-glutamate + NH4(+)</text>
        <dbReference type="Rhea" id="RHEA:15889"/>
        <dbReference type="ChEBI" id="CHEBI:15377"/>
        <dbReference type="ChEBI" id="CHEBI:28938"/>
        <dbReference type="ChEBI" id="CHEBI:29985"/>
        <dbReference type="ChEBI" id="CHEBI:58359"/>
        <dbReference type="EC" id="3.5.1.2"/>
    </reaction>
</comment>
<evidence type="ECO:0000256" key="8">
    <source>
        <dbReference type="ARBA" id="ARBA00047838"/>
    </source>
</evidence>
<dbReference type="InterPro" id="IPR029062">
    <property type="entry name" value="Class_I_gatase-like"/>
</dbReference>
<dbReference type="EMBL" id="DVFW01000018">
    <property type="protein sequence ID" value="HIQ80231.1"/>
    <property type="molecule type" value="Genomic_DNA"/>
</dbReference>
<dbReference type="PANTHER" id="PTHR42701">
    <property type="entry name" value="IMIDAZOLE GLYCEROL PHOSPHATE SYNTHASE SUBUNIT HISH"/>
    <property type="match status" value="1"/>
</dbReference>
<organism evidence="13 14">
    <name type="scientific">Candidatus Scatavimonas merdigallinarum</name>
    <dbReference type="NCBI Taxonomy" id="2840914"/>
    <lineage>
        <taxon>Bacteria</taxon>
        <taxon>Bacillati</taxon>
        <taxon>Bacillota</taxon>
        <taxon>Clostridia</taxon>
        <taxon>Eubacteriales</taxon>
        <taxon>Oscillospiraceae</taxon>
        <taxon>Oscillospiraceae incertae sedis</taxon>
        <taxon>Candidatus Scatavimonas</taxon>
    </lineage>
</organism>
<dbReference type="EC" id="3.5.1.2" evidence="10"/>
<dbReference type="GO" id="GO:0005737">
    <property type="term" value="C:cytoplasm"/>
    <property type="evidence" value="ECO:0007669"/>
    <property type="project" value="UniProtKB-SubCell"/>
</dbReference>
<comment type="pathway">
    <text evidence="1 10">Amino-acid biosynthesis; L-histidine biosynthesis; L-histidine from 5-phospho-alpha-D-ribose 1-diphosphate: step 5/9.</text>
</comment>
<dbReference type="PANTHER" id="PTHR42701:SF1">
    <property type="entry name" value="IMIDAZOLE GLYCEROL PHOSPHATE SYNTHASE SUBUNIT HISH"/>
    <property type="match status" value="1"/>
</dbReference>
<evidence type="ECO:0000259" key="12">
    <source>
        <dbReference type="Pfam" id="PF00117"/>
    </source>
</evidence>
<feature type="active site" evidence="10 11">
    <location>
        <position position="185"/>
    </location>
</feature>
<keyword evidence="10" id="KW-0963">Cytoplasm</keyword>
<keyword evidence="7 10" id="KW-0456">Lyase</keyword>
<evidence type="ECO:0000256" key="2">
    <source>
        <dbReference type="ARBA" id="ARBA00011152"/>
    </source>
</evidence>